<dbReference type="OrthoDB" id="4275833at2"/>
<name>A0A117NX30_9ACTN</name>
<dbReference type="EMBL" id="LMWJ01000028">
    <property type="protein sequence ID" value="KUM69041.1"/>
    <property type="molecule type" value="Genomic_DNA"/>
</dbReference>
<keyword evidence="1" id="KW-0812">Transmembrane</keyword>
<sequence>MARSTDYDEERASRKARGAWYVPPLLVFFVGAMLTSVVSHAVDGGTYTAVMSAGFALDALAVIWAVVRWRRSAS</sequence>
<reference evidence="2 3" key="1">
    <citation type="submission" date="2015-10" db="EMBL/GenBank/DDBJ databases">
        <title>Draft genome sequence of Streptomyces curacoi DSM 40107, type strain for the species Streptomyces curacoi.</title>
        <authorList>
            <person name="Ruckert C."/>
            <person name="Winkler A."/>
            <person name="Kalinowski J."/>
            <person name="Kampfer P."/>
            <person name="Glaeser S."/>
        </authorList>
    </citation>
    <scope>NUCLEOTIDE SEQUENCE [LARGE SCALE GENOMIC DNA]</scope>
    <source>
        <strain evidence="2 3">DSM 40107</strain>
    </source>
</reference>
<accession>A0A117NX30</accession>
<comment type="caution">
    <text evidence="2">The sequence shown here is derived from an EMBL/GenBank/DDBJ whole genome shotgun (WGS) entry which is preliminary data.</text>
</comment>
<dbReference type="Proteomes" id="UP000054024">
    <property type="component" value="Unassembled WGS sequence"/>
</dbReference>
<keyword evidence="1" id="KW-1133">Transmembrane helix</keyword>
<organism evidence="2 3">
    <name type="scientific">Streptomyces curacoi</name>
    <dbReference type="NCBI Taxonomy" id="146536"/>
    <lineage>
        <taxon>Bacteria</taxon>
        <taxon>Bacillati</taxon>
        <taxon>Actinomycetota</taxon>
        <taxon>Actinomycetes</taxon>
        <taxon>Kitasatosporales</taxon>
        <taxon>Streptomycetaceae</taxon>
        <taxon>Streptomyces</taxon>
    </lineage>
</organism>
<gene>
    <name evidence="2" type="ORF">AQI70_32540</name>
</gene>
<evidence type="ECO:0000313" key="3">
    <source>
        <dbReference type="Proteomes" id="UP000054024"/>
    </source>
</evidence>
<feature type="transmembrane region" description="Helical" evidence="1">
    <location>
        <begin position="20"/>
        <end position="41"/>
    </location>
</feature>
<proteinExistence type="predicted"/>
<dbReference type="RefSeq" id="WP_062156035.1">
    <property type="nucleotide sequence ID" value="NZ_KQ947994.1"/>
</dbReference>
<keyword evidence="3" id="KW-1185">Reference proteome</keyword>
<dbReference type="AlphaFoldDB" id="A0A117NX30"/>
<keyword evidence="1" id="KW-0472">Membrane</keyword>
<protein>
    <submittedName>
        <fullName evidence="2">Uncharacterized protein</fullName>
    </submittedName>
</protein>
<evidence type="ECO:0000256" key="1">
    <source>
        <dbReference type="SAM" id="Phobius"/>
    </source>
</evidence>
<evidence type="ECO:0000313" key="2">
    <source>
        <dbReference type="EMBL" id="KUM69041.1"/>
    </source>
</evidence>
<feature type="transmembrane region" description="Helical" evidence="1">
    <location>
        <begin position="47"/>
        <end position="67"/>
    </location>
</feature>